<dbReference type="InterPro" id="IPR003718">
    <property type="entry name" value="OsmC/Ohr_fam"/>
</dbReference>
<dbReference type="Gene3D" id="3.30.300.20">
    <property type="match status" value="1"/>
</dbReference>
<proteinExistence type="predicted"/>
<keyword evidence="2" id="KW-1185">Reference proteome</keyword>
<dbReference type="EMBL" id="PTRA01000001">
    <property type="protein sequence ID" value="PQA60328.1"/>
    <property type="molecule type" value="Genomic_DNA"/>
</dbReference>
<dbReference type="Pfam" id="PF02566">
    <property type="entry name" value="OsmC"/>
    <property type="match status" value="1"/>
</dbReference>
<dbReference type="RefSeq" id="WP_104712500.1">
    <property type="nucleotide sequence ID" value="NZ_PTRA01000001.1"/>
</dbReference>
<accession>A0A2S7IRR2</accession>
<dbReference type="PANTHER" id="PTHR34352">
    <property type="entry name" value="PROTEIN YHFA"/>
    <property type="match status" value="1"/>
</dbReference>
<sequence length="153" mass="16655">MQVELVRVDDAFHFQASGSSEASVSIDASEAVGGHNAGVRPMELLLMGLGGCTAIDVILVLKKQRLQIEDFRVSVSGEREKIEGTEMSPFRKINLHYQIKGNVPQEKAERAIQLSMEKYCSATAQLSPTAEITHTLTIEGVSPQEIQADSLAE</sequence>
<dbReference type="PANTHER" id="PTHR34352:SF1">
    <property type="entry name" value="PROTEIN YHFA"/>
    <property type="match status" value="1"/>
</dbReference>
<name>A0A2S7IRR2_9BACT</name>
<dbReference type="OrthoDB" id="9804010at2"/>
<dbReference type="Proteomes" id="UP000239590">
    <property type="component" value="Unassembled WGS sequence"/>
</dbReference>
<dbReference type="AlphaFoldDB" id="A0A2S7IRR2"/>
<dbReference type="SUPFAM" id="SSF82784">
    <property type="entry name" value="OsmC-like"/>
    <property type="match status" value="1"/>
</dbReference>
<comment type="caution">
    <text evidence="1">The sequence shown here is derived from an EMBL/GenBank/DDBJ whole genome shotgun (WGS) entry which is preliminary data.</text>
</comment>
<protein>
    <submittedName>
        <fullName evidence="1">Disulfide bond formation regulator</fullName>
    </submittedName>
</protein>
<dbReference type="InterPro" id="IPR015946">
    <property type="entry name" value="KH_dom-like_a/b"/>
</dbReference>
<gene>
    <name evidence="1" type="ORF">C5O19_12130</name>
</gene>
<evidence type="ECO:0000313" key="1">
    <source>
        <dbReference type="EMBL" id="PQA60328.1"/>
    </source>
</evidence>
<evidence type="ECO:0000313" key="2">
    <source>
        <dbReference type="Proteomes" id="UP000239590"/>
    </source>
</evidence>
<reference evidence="2" key="1">
    <citation type="submission" date="2018-02" db="EMBL/GenBank/DDBJ databases">
        <title>Genome sequencing of Solimonas sp. HR-BB.</title>
        <authorList>
            <person name="Lee Y."/>
            <person name="Jeon C.O."/>
        </authorList>
    </citation>
    <scope>NUCLEOTIDE SEQUENCE [LARGE SCALE GENOMIC DNA]</scope>
    <source>
        <strain evidence="2">HR-U</strain>
    </source>
</reference>
<dbReference type="InterPro" id="IPR036102">
    <property type="entry name" value="OsmC/Ohrsf"/>
</dbReference>
<organism evidence="1 2">
    <name type="scientific">Siphonobacter curvatus</name>
    <dbReference type="NCBI Taxonomy" id="2094562"/>
    <lineage>
        <taxon>Bacteria</taxon>
        <taxon>Pseudomonadati</taxon>
        <taxon>Bacteroidota</taxon>
        <taxon>Cytophagia</taxon>
        <taxon>Cytophagales</taxon>
        <taxon>Cytophagaceae</taxon>
        <taxon>Siphonobacter</taxon>
    </lineage>
</organism>